<feature type="binding site" evidence="1">
    <location>
        <position position="268"/>
    </location>
    <ligand>
        <name>Zn(2+)</name>
        <dbReference type="ChEBI" id="CHEBI:29105"/>
    </ligand>
</feature>
<reference evidence="3 4" key="1">
    <citation type="journal article" date="2019" name="PLoS Pathog.">
        <title>Genome sequence of the bovine parasite Schistosoma bovis Tanzania.</title>
        <authorList>
            <person name="Oey H."/>
            <person name="Zakrzewski M."/>
            <person name="Gobert G."/>
            <person name="Gravermann K."/>
            <person name="Stoye J."/>
            <person name="Jones M."/>
            <person name="Mcmanus D."/>
            <person name="Krause L."/>
        </authorList>
    </citation>
    <scope>NUCLEOTIDE SEQUENCE [LARGE SCALE GENOMIC DNA]</scope>
    <source>
        <strain evidence="3 4">TAN1997</strain>
    </source>
</reference>
<keyword evidence="2" id="KW-0472">Membrane</keyword>
<dbReference type="EMBL" id="QMKO01003663">
    <property type="protein sequence ID" value="RTG81024.1"/>
    <property type="molecule type" value="Genomic_DNA"/>
</dbReference>
<dbReference type="Proteomes" id="UP000290809">
    <property type="component" value="Unassembled WGS sequence"/>
</dbReference>
<dbReference type="GO" id="GO:0031179">
    <property type="term" value="P:peptide modification"/>
    <property type="evidence" value="ECO:0007669"/>
    <property type="project" value="InterPro"/>
</dbReference>
<keyword evidence="1" id="KW-0862">Zinc</keyword>
<dbReference type="GO" id="GO:0005975">
    <property type="term" value="P:carbohydrate metabolic process"/>
    <property type="evidence" value="ECO:0007669"/>
    <property type="project" value="InterPro"/>
</dbReference>
<evidence type="ECO:0000256" key="2">
    <source>
        <dbReference type="SAM" id="Phobius"/>
    </source>
</evidence>
<keyword evidence="2" id="KW-0812">Transmembrane</keyword>
<dbReference type="PANTHER" id="PTHR12736:SF21">
    <property type="entry name" value="LANC-LIKE PROTEIN 2"/>
    <property type="match status" value="1"/>
</dbReference>
<comment type="caution">
    <text evidence="3">The sequence shown here is derived from an EMBL/GenBank/DDBJ whole genome shotgun (WGS) entry which is preliminary data.</text>
</comment>
<evidence type="ECO:0000313" key="3">
    <source>
        <dbReference type="EMBL" id="RTG81024.1"/>
    </source>
</evidence>
<dbReference type="SUPFAM" id="SSF158745">
    <property type="entry name" value="LanC-like"/>
    <property type="match status" value="2"/>
</dbReference>
<protein>
    <recommendedName>
        <fullName evidence="5">LanC-like protein 2</fullName>
    </recommendedName>
</protein>
<keyword evidence="4" id="KW-1185">Reference proteome</keyword>
<name>A0A430PZX8_SCHBO</name>
<dbReference type="AlphaFoldDB" id="A0A430PZX8"/>
<dbReference type="GO" id="GO:0046872">
    <property type="term" value="F:metal ion binding"/>
    <property type="evidence" value="ECO:0007669"/>
    <property type="project" value="UniProtKB-KW"/>
</dbReference>
<keyword evidence="2" id="KW-1133">Transmembrane helix</keyword>
<evidence type="ECO:0000313" key="4">
    <source>
        <dbReference type="Proteomes" id="UP000290809"/>
    </source>
</evidence>
<dbReference type="PRINTS" id="PR01950">
    <property type="entry name" value="LANCSUPER"/>
</dbReference>
<evidence type="ECO:0008006" key="5">
    <source>
        <dbReference type="Google" id="ProtNLM"/>
    </source>
</evidence>
<dbReference type="Gene3D" id="1.50.10.10">
    <property type="match status" value="2"/>
</dbReference>
<proteinExistence type="predicted"/>
<dbReference type="Pfam" id="PF05147">
    <property type="entry name" value="LANC_like"/>
    <property type="match status" value="2"/>
</dbReference>
<dbReference type="GO" id="GO:0005886">
    <property type="term" value="C:plasma membrane"/>
    <property type="evidence" value="ECO:0007669"/>
    <property type="project" value="TreeGrafter"/>
</dbReference>
<dbReference type="InterPro" id="IPR012341">
    <property type="entry name" value="6hp_glycosidase-like_sf"/>
</dbReference>
<gene>
    <name evidence="3" type="ORF">DC041_0011217</name>
</gene>
<dbReference type="PANTHER" id="PTHR12736">
    <property type="entry name" value="LANC-LIKE PROTEIN"/>
    <property type="match status" value="1"/>
</dbReference>
<evidence type="ECO:0000256" key="1">
    <source>
        <dbReference type="PIRSR" id="PIRSR607822-1"/>
    </source>
</evidence>
<dbReference type="InterPro" id="IPR007822">
    <property type="entry name" value="LANC-like"/>
</dbReference>
<dbReference type="SMART" id="SM01260">
    <property type="entry name" value="LANC_like"/>
    <property type="match status" value="1"/>
</dbReference>
<feature type="binding site" evidence="1">
    <location>
        <position position="315"/>
    </location>
    <ligand>
        <name>Zn(2+)</name>
        <dbReference type="ChEBI" id="CHEBI:29105"/>
    </ligand>
</feature>
<keyword evidence="1" id="KW-0479">Metal-binding</keyword>
<feature type="binding site" evidence="1">
    <location>
        <position position="314"/>
    </location>
    <ligand>
        <name>Zn(2+)</name>
        <dbReference type="ChEBI" id="CHEBI:29105"/>
    </ligand>
</feature>
<feature type="transmembrane region" description="Helical" evidence="2">
    <location>
        <begin position="7"/>
        <end position="24"/>
    </location>
</feature>
<organism evidence="3 4">
    <name type="scientific">Schistosoma bovis</name>
    <name type="common">Blood fluke</name>
    <dbReference type="NCBI Taxonomy" id="6184"/>
    <lineage>
        <taxon>Eukaryota</taxon>
        <taxon>Metazoa</taxon>
        <taxon>Spiralia</taxon>
        <taxon>Lophotrochozoa</taxon>
        <taxon>Platyhelminthes</taxon>
        <taxon>Trematoda</taxon>
        <taxon>Digenea</taxon>
        <taxon>Strigeidida</taxon>
        <taxon>Schistosomatoidea</taxon>
        <taxon>Schistosomatidae</taxon>
        <taxon>Schistosoma</taxon>
    </lineage>
</organism>
<dbReference type="STRING" id="6184.A0A430PZX8"/>
<accession>A0A430PZX8</accession>
<dbReference type="CDD" id="cd04794">
    <property type="entry name" value="euk_LANCL"/>
    <property type="match status" value="1"/>
</dbReference>
<sequence length="520" mass="57559">MQTTRSTCVSFYLFVGVGLFYNFLSQCKCELLDRKIRENGVVCTEKLLNRCLRHINLKELSKNISVYTSPIGPLCLGALSSVKHGSENTESKKFVEDILSASKYGLDVDCGMPDEALYGRTGYLNCLITLRENNFDIPVSVVSSITDAILKSGQKTAGAYKSDGFYNRLMYQSSKRDLCMPPLIFEWYNECYLGAAHGFAGILTTLLKFRFSFLLKVYRLFPGSISSHSLNQLILPTVDWMSQLQLSNGNWSPSLGDSESHDILVHWCHGATGVIPLMLSAYKITGENKYLKCALDGGEAVWTRGLLHKGCGLCHGSAGSGFALLEIYQTTQDPKYLYRAIKVYRLFPGSISSHSLNQLILPTVDWMSQLQLSNGNWSPSLGDSESHDILVHWCHGATGVIPLMLSAYKITGENKYLKCALDGGEAVWTRGLLHKGCGLCHGSAGSGFALLEIYQTTQDPKYLYRAIKIDVKLAVFVPDYMEIPVPLCEPFSLCPNKITGENKYLKCALDGGEAVWTRGL</sequence>
<feature type="non-terminal residue" evidence="3">
    <location>
        <position position="520"/>
    </location>
</feature>